<feature type="transmembrane region" description="Helical" evidence="6">
    <location>
        <begin position="709"/>
        <end position="737"/>
    </location>
</feature>
<feature type="transmembrane region" description="Helical" evidence="6">
    <location>
        <begin position="21"/>
        <end position="41"/>
    </location>
</feature>
<dbReference type="InterPro" id="IPR050250">
    <property type="entry name" value="Macrolide_Exporter_MacB"/>
</dbReference>
<feature type="transmembrane region" description="Helical" evidence="6">
    <location>
        <begin position="365"/>
        <end position="393"/>
    </location>
</feature>
<evidence type="ECO:0000256" key="2">
    <source>
        <dbReference type="ARBA" id="ARBA00022475"/>
    </source>
</evidence>
<feature type="transmembrane region" description="Helical" evidence="6">
    <location>
        <begin position="757"/>
        <end position="779"/>
    </location>
</feature>
<dbReference type="GO" id="GO:0005886">
    <property type="term" value="C:plasma membrane"/>
    <property type="evidence" value="ECO:0007669"/>
    <property type="project" value="UniProtKB-SubCell"/>
</dbReference>
<dbReference type="GO" id="GO:0022857">
    <property type="term" value="F:transmembrane transporter activity"/>
    <property type="evidence" value="ECO:0007669"/>
    <property type="project" value="TreeGrafter"/>
</dbReference>
<feature type="transmembrane region" description="Helical" evidence="6">
    <location>
        <begin position="273"/>
        <end position="295"/>
    </location>
</feature>
<evidence type="ECO:0000256" key="6">
    <source>
        <dbReference type="SAM" id="Phobius"/>
    </source>
</evidence>
<dbReference type="PANTHER" id="PTHR30572">
    <property type="entry name" value="MEMBRANE COMPONENT OF TRANSPORTER-RELATED"/>
    <property type="match status" value="1"/>
</dbReference>
<dbReference type="Proteomes" id="UP000316778">
    <property type="component" value="Unassembled WGS sequence"/>
</dbReference>
<organism evidence="9 10">
    <name type="scientific">Chitinophaga japonensis</name>
    <name type="common">Flexibacter japonensis</name>
    <dbReference type="NCBI Taxonomy" id="104662"/>
    <lineage>
        <taxon>Bacteria</taxon>
        <taxon>Pseudomonadati</taxon>
        <taxon>Bacteroidota</taxon>
        <taxon>Chitinophagia</taxon>
        <taxon>Chitinophagales</taxon>
        <taxon>Chitinophagaceae</taxon>
        <taxon>Chitinophaga</taxon>
    </lineage>
</organism>
<gene>
    <name evidence="9" type="ORF">LX66_4848</name>
</gene>
<comment type="caution">
    <text evidence="9">The sequence shown here is derived from an EMBL/GenBank/DDBJ whole genome shotgun (WGS) entry which is preliminary data.</text>
</comment>
<evidence type="ECO:0000256" key="3">
    <source>
        <dbReference type="ARBA" id="ARBA00022692"/>
    </source>
</evidence>
<feature type="transmembrane region" description="Helical" evidence="6">
    <location>
        <begin position="414"/>
        <end position="436"/>
    </location>
</feature>
<evidence type="ECO:0000256" key="5">
    <source>
        <dbReference type="ARBA" id="ARBA00023136"/>
    </source>
</evidence>
<keyword evidence="10" id="KW-1185">Reference proteome</keyword>
<protein>
    <submittedName>
        <fullName evidence="9">FtsX-like permease family protein</fullName>
    </submittedName>
</protein>
<keyword evidence="2" id="KW-1003">Cell membrane</keyword>
<feature type="domain" description="ABC3 transporter permease C-terminal" evidence="7">
    <location>
        <begin position="279"/>
        <end position="387"/>
    </location>
</feature>
<keyword evidence="3 6" id="KW-0812">Transmembrane</keyword>
<dbReference type="Pfam" id="PF12704">
    <property type="entry name" value="MacB_PCD"/>
    <property type="match status" value="1"/>
</dbReference>
<evidence type="ECO:0000313" key="9">
    <source>
        <dbReference type="EMBL" id="TWI84478.1"/>
    </source>
</evidence>
<feature type="transmembrane region" description="Helical" evidence="6">
    <location>
        <begin position="320"/>
        <end position="345"/>
    </location>
</feature>
<dbReference type="InterPro" id="IPR003838">
    <property type="entry name" value="ABC3_permease_C"/>
</dbReference>
<accession>A0A562STT1</accession>
<dbReference type="AlphaFoldDB" id="A0A562STT1"/>
<evidence type="ECO:0000259" key="7">
    <source>
        <dbReference type="Pfam" id="PF02687"/>
    </source>
</evidence>
<feature type="domain" description="MacB-like periplasmic core" evidence="8">
    <location>
        <begin position="20"/>
        <end position="231"/>
    </location>
</feature>
<feature type="transmembrane region" description="Helical" evidence="6">
    <location>
        <begin position="673"/>
        <end position="697"/>
    </location>
</feature>
<reference evidence="9 10" key="1">
    <citation type="journal article" date="2013" name="Stand. Genomic Sci.">
        <title>Genomic Encyclopedia of Type Strains, Phase I: The one thousand microbial genomes (KMG-I) project.</title>
        <authorList>
            <person name="Kyrpides N.C."/>
            <person name="Woyke T."/>
            <person name="Eisen J.A."/>
            <person name="Garrity G."/>
            <person name="Lilburn T.G."/>
            <person name="Beck B.J."/>
            <person name="Whitman W.B."/>
            <person name="Hugenholtz P."/>
            <person name="Klenk H.P."/>
        </authorList>
    </citation>
    <scope>NUCLEOTIDE SEQUENCE [LARGE SCALE GENOMIC DNA]</scope>
    <source>
        <strain evidence="9 10">DSM 13484</strain>
    </source>
</reference>
<feature type="domain" description="ABC3 transporter permease C-terminal" evidence="7">
    <location>
        <begin position="676"/>
        <end position="785"/>
    </location>
</feature>
<dbReference type="EMBL" id="VLLG01000005">
    <property type="protein sequence ID" value="TWI84478.1"/>
    <property type="molecule type" value="Genomic_DNA"/>
</dbReference>
<dbReference type="PANTHER" id="PTHR30572:SF18">
    <property type="entry name" value="ABC-TYPE MACROLIDE FAMILY EXPORT SYSTEM PERMEASE COMPONENT 2"/>
    <property type="match status" value="1"/>
</dbReference>
<keyword evidence="4 6" id="KW-1133">Transmembrane helix</keyword>
<evidence type="ECO:0000259" key="8">
    <source>
        <dbReference type="Pfam" id="PF12704"/>
    </source>
</evidence>
<sequence length="796" mass="89205">MFKNYMKTAWRNILRNKTLTLINLFGLSVALVAFIFIALWVQNELSFDAYHKDAGNIYLVQSKFSGYGQESPLTSLPVAAALGKESKVVEVARMSWWAGTLNVNGQLFNQKTGIAVDSNWFKLFDYKVVSGDIQSFGQHPFSIIFTESKARQLFGGKDPVGQTIKLDTSLYQVKAIVKDNPVNSSIQFDMLVPMAARLAYRQGDYNNWGNLSYRTFVKVYPGTDMAAFTKTATRHLQEVSRQAGFSIALQPLRELHFDTNSSDPAFRRGSRTAVFVFSVLGTLLLLTASINYVNLSIAKANVRSKEICIRKIIGGNRAQLFWQFLAESFLLCFIALTISLVIISLSLPLFNQLTETTFQLSVASVILWTVLLGTLLFTTLVNGVLPALTMSLFKPLHYLQGYSFLKFRNVSLRKGLVVFQFVIGVIFIIGTITIYLQMRLAQTSAAQYDRAQVVSLDIPARVFQGVNYAPDKINRLCEAVRNDLERSSFIETVALASSSVEGNMLNSSGIRNWYWQEMDTSLKAQVVHLSLSPEAGAIFNFQMKTGRWFSKDHSDKRNYVLNETAVKMFGIRPPYTGQMFGRSGGDTGLIIGVIKDYNFSSLYNKVGPMVLSNNDDELVSMFFVKITPGNINRAMDAITATWKKFIPDAPLDYQFMDEAFDNLYKNDLKISKLVFLFSCISIIISVLGLFGLAAFVAEQKRREIGIRKVMGATVVQIITLLSKDFVMLVVAAVAIASPIAWWAVDKWLQNFVYRVNISWWIFLIAGIAVILISFITISFQSVKAAMASPVKNLRTE</sequence>
<keyword evidence="5 6" id="KW-0472">Membrane</keyword>
<name>A0A562STT1_CHIJA</name>
<evidence type="ECO:0000313" key="10">
    <source>
        <dbReference type="Proteomes" id="UP000316778"/>
    </source>
</evidence>
<evidence type="ECO:0000256" key="4">
    <source>
        <dbReference type="ARBA" id="ARBA00022989"/>
    </source>
</evidence>
<dbReference type="InterPro" id="IPR025857">
    <property type="entry name" value="MacB_PCD"/>
</dbReference>
<evidence type="ECO:0000256" key="1">
    <source>
        <dbReference type="ARBA" id="ARBA00004651"/>
    </source>
</evidence>
<proteinExistence type="predicted"/>
<dbReference type="Pfam" id="PF02687">
    <property type="entry name" value="FtsX"/>
    <property type="match status" value="2"/>
</dbReference>
<comment type="subcellular location">
    <subcellularLocation>
        <location evidence="1">Cell membrane</location>
        <topology evidence="1">Multi-pass membrane protein</topology>
    </subcellularLocation>
</comment>